<dbReference type="PANTHER" id="PTHR33875">
    <property type="entry name" value="OS09G0542200 PROTEIN"/>
    <property type="match status" value="1"/>
</dbReference>
<dbReference type="EMBL" id="CP014503">
    <property type="protein sequence ID" value="ANB15118.1"/>
    <property type="molecule type" value="Genomic_DNA"/>
</dbReference>
<dbReference type="CDD" id="cd02972">
    <property type="entry name" value="DsbA_family"/>
    <property type="match status" value="1"/>
</dbReference>
<reference evidence="2 3" key="1">
    <citation type="submission" date="2016-02" db="EMBL/GenBank/DDBJ databases">
        <title>Complete genome sequence and transcriptome regulation of the pentose utilising yeast Sugiyamaella lignohabitans.</title>
        <authorList>
            <person name="Bellasio M."/>
            <person name="Peymann A."/>
            <person name="Valli M."/>
            <person name="Sipitzky M."/>
            <person name="Graf A."/>
            <person name="Sauer M."/>
            <person name="Marx H."/>
            <person name="Mattanovich D."/>
        </authorList>
    </citation>
    <scope>NUCLEOTIDE SEQUENCE [LARGE SCALE GENOMIC DNA]</scope>
    <source>
        <strain evidence="2 3">CBS 10342</strain>
    </source>
</reference>
<proteinExistence type="predicted"/>
<dbReference type="Gene3D" id="3.40.30.10">
    <property type="entry name" value="Glutaredoxin"/>
    <property type="match status" value="1"/>
</dbReference>
<dbReference type="Pfam" id="PF13462">
    <property type="entry name" value="Thioredoxin_4"/>
    <property type="match status" value="1"/>
</dbReference>
<dbReference type="GeneID" id="30034682"/>
<gene>
    <name evidence="2" type="ORF">AWJ20_2738</name>
</gene>
<dbReference type="InterPro" id="IPR012336">
    <property type="entry name" value="Thioredoxin-like_fold"/>
</dbReference>
<keyword evidence="3" id="KW-1185">Reference proteome</keyword>
<accession>A0A167FCH0</accession>
<dbReference type="KEGG" id="slb:AWJ20_2738"/>
<dbReference type="InterPro" id="IPR036249">
    <property type="entry name" value="Thioredoxin-like_sf"/>
</dbReference>
<evidence type="ECO:0000313" key="3">
    <source>
        <dbReference type="Proteomes" id="UP000189580"/>
    </source>
</evidence>
<feature type="domain" description="Thioredoxin-like fold" evidence="1">
    <location>
        <begin position="18"/>
        <end position="178"/>
    </location>
</feature>
<dbReference type="OrthoDB" id="37297at2759"/>
<dbReference type="AlphaFoldDB" id="A0A167FCH0"/>
<protein>
    <recommendedName>
        <fullName evidence="1">Thioredoxin-like fold domain-containing protein</fullName>
    </recommendedName>
</protein>
<sequence>MSISPRYLSHRLGSGGAHTIEIYLDYVCPNSKRAFETLLKVFPEAEKANPGQFQFIFRHQIQPWHPSSTLVAEAGIAVAKLAPTKFWDFSAALFKESDQYYDEAVWNETRGQTYERLADLAHHSVGLEKTKFLDLVTVAPANPPKNAGNKLDKDVKAFVRQSRQNGIHFSPTVVVDGIIDPSIDSHFDVEKWLSKLQSIDEVSKA</sequence>
<dbReference type="Proteomes" id="UP000189580">
    <property type="component" value="Chromosome b"/>
</dbReference>
<organism evidence="2 3">
    <name type="scientific">Sugiyamaella lignohabitans</name>
    <dbReference type="NCBI Taxonomy" id="796027"/>
    <lineage>
        <taxon>Eukaryota</taxon>
        <taxon>Fungi</taxon>
        <taxon>Dikarya</taxon>
        <taxon>Ascomycota</taxon>
        <taxon>Saccharomycotina</taxon>
        <taxon>Dipodascomycetes</taxon>
        <taxon>Dipodascales</taxon>
        <taxon>Trichomonascaceae</taxon>
        <taxon>Sugiyamaella</taxon>
    </lineage>
</organism>
<evidence type="ECO:0000313" key="2">
    <source>
        <dbReference type="EMBL" id="ANB15118.1"/>
    </source>
</evidence>
<dbReference type="SUPFAM" id="SSF52833">
    <property type="entry name" value="Thioredoxin-like"/>
    <property type="match status" value="1"/>
</dbReference>
<dbReference type="RefSeq" id="XP_018737595.1">
    <property type="nucleotide sequence ID" value="XM_018879704.1"/>
</dbReference>
<evidence type="ECO:0000259" key="1">
    <source>
        <dbReference type="Pfam" id="PF13462"/>
    </source>
</evidence>
<dbReference type="PANTHER" id="PTHR33875:SF2">
    <property type="entry name" value="ACR183CP"/>
    <property type="match status" value="1"/>
</dbReference>
<name>A0A167FCH0_9ASCO</name>